<dbReference type="SUPFAM" id="SSF57938">
    <property type="entry name" value="DnaJ/Hsp40 cysteine-rich domain"/>
    <property type="match status" value="1"/>
</dbReference>
<dbReference type="Proteomes" id="UP000324585">
    <property type="component" value="Unassembled WGS sequence"/>
</dbReference>
<name>A0A5J4YM47_PORPP</name>
<evidence type="ECO:0000256" key="1">
    <source>
        <dbReference type="SAM" id="MobiDB-lite"/>
    </source>
</evidence>
<comment type="caution">
    <text evidence="2">The sequence shown here is derived from an EMBL/GenBank/DDBJ whole genome shotgun (WGS) entry which is preliminary data.</text>
</comment>
<evidence type="ECO:0000313" key="2">
    <source>
        <dbReference type="EMBL" id="KAA8491467.1"/>
    </source>
</evidence>
<sequence>MAFVGGAGLSGGHASAAEQSAEQLVCARCHARVAETGRARKAEARNRVRMHAQHAREDEPHSTREGEESVSRRAWLRTSCAAVFGMVLGGVMGMDARKGTQVAAKETKEERIERLEEEAGPCSNCLGKGKVPCEMCSGTGFWRALGASKENRNVRYKGVVCPTCEGTGTLPCPICLGTGLGYTKGILRRRYVEPPLPGRTMQS</sequence>
<dbReference type="InterPro" id="IPR036410">
    <property type="entry name" value="HSP_DnaJ_Cys-rich_dom_sf"/>
</dbReference>
<protein>
    <submittedName>
        <fullName evidence="2">Protein EMBRYO SAC DEVELOPMENT ARREST 3, chloroplastic</fullName>
    </submittedName>
</protein>
<dbReference type="PANTHER" id="PTHR15852">
    <property type="entry name" value="PLASTID TRANSCRIPTIONALLY ACTIVE PROTEIN"/>
    <property type="match status" value="1"/>
</dbReference>
<dbReference type="EMBL" id="VRMN01000013">
    <property type="protein sequence ID" value="KAA8491467.1"/>
    <property type="molecule type" value="Genomic_DNA"/>
</dbReference>
<accession>A0A5J4YM47</accession>
<gene>
    <name evidence="2" type="ORF">FVE85_2482</name>
</gene>
<dbReference type="AlphaFoldDB" id="A0A5J4YM47"/>
<organism evidence="2 3">
    <name type="scientific">Porphyridium purpureum</name>
    <name type="common">Red alga</name>
    <name type="synonym">Porphyridium cruentum</name>
    <dbReference type="NCBI Taxonomy" id="35688"/>
    <lineage>
        <taxon>Eukaryota</taxon>
        <taxon>Rhodophyta</taxon>
        <taxon>Bangiophyceae</taxon>
        <taxon>Porphyridiales</taxon>
        <taxon>Porphyridiaceae</taxon>
        <taxon>Porphyridium</taxon>
    </lineage>
</organism>
<feature type="region of interest" description="Disordered" evidence="1">
    <location>
        <begin position="38"/>
        <end position="70"/>
    </location>
</feature>
<dbReference type="OrthoDB" id="513375at2759"/>
<reference evidence="3" key="1">
    <citation type="journal article" date="2019" name="Nat. Commun.">
        <title>Expansion of phycobilisome linker gene families in mesophilic red algae.</title>
        <authorList>
            <person name="Lee J."/>
            <person name="Kim D."/>
            <person name="Bhattacharya D."/>
            <person name="Yoon H.S."/>
        </authorList>
    </citation>
    <scope>NUCLEOTIDE SEQUENCE [LARGE SCALE GENOMIC DNA]</scope>
    <source>
        <strain evidence="3">CCMP 1328</strain>
    </source>
</reference>
<keyword evidence="3" id="KW-1185">Reference proteome</keyword>
<dbReference type="PANTHER" id="PTHR15852:SF56">
    <property type="entry name" value="PROTEIN PHOTOSYSTEM I ASSEMBLY 2, CHLOROPLASTIC"/>
    <property type="match status" value="1"/>
</dbReference>
<evidence type="ECO:0000313" key="3">
    <source>
        <dbReference type="Proteomes" id="UP000324585"/>
    </source>
</evidence>
<proteinExistence type="predicted"/>
<feature type="compositionally biased region" description="Basic and acidic residues" evidence="1">
    <location>
        <begin position="54"/>
        <end position="70"/>
    </location>
</feature>